<evidence type="ECO:0000256" key="1">
    <source>
        <dbReference type="SAM" id="MobiDB-lite"/>
    </source>
</evidence>
<dbReference type="AlphaFoldDB" id="A0A1U9VEP4"/>
<dbReference type="RefSeq" id="WP_078221554.1">
    <property type="nucleotide sequence ID" value="NZ_CP019911.1"/>
</dbReference>
<gene>
    <name evidence="2" type="ORF">B0B51_00475</name>
</gene>
<organism evidence="2 3">
    <name type="scientific">blood disease bacterium A2-HR MARDI</name>
    <dbReference type="NCBI Taxonomy" id="1944648"/>
    <lineage>
        <taxon>Bacteria</taxon>
        <taxon>Pseudomonadati</taxon>
        <taxon>Pseudomonadota</taxon>
        <taxon>Betaproteobacteria</taxon>
        <taxon>Burkholderiales</taxon>
        <taxon>Burkholderiaceae</taxon>
        <taxon>Ralstonia</taxon>
        <taxon>Ralstonia solanacearum species complex</taxon>
    </lineage>
</organism>
<dbReference type="EMBL" id="CP019911">
    <property type="protein sequence ID" value="AQW28647.1"/>
    <property type="molecule type" value="Genomic_DNA"/>
</dbReference>
<accession>A0A1U9VEP4</accession>
<reference evidence="2 3" key="1">
    <citation type="submission" date="2017-02" db="EMBL/GenBank/DDBJ databases">
        <title>Blood Disease Bacterium A2-HR MARDI.</title>
        <authorList>
            <person name="Badrun R."/>
            <person name="Abu Bakar N."/>
            <person name="Laboh R."/>
        </authorList>
    </citation>
    <scope>NUCLEOTIDE SEQUENCE [LARGE SCALE GENOMIC DNA]</scope>
    <source>
        <strain evidence="2 3">A2-HR MARDI</strain>
    </source>
</reference>
<evidence type="ECO:0000313" key="3">
    <source>
        <dbReference type="Proteomes" id="UP000189628"/>
    </source>
</evidence>
<name>A0A1U9VEP4_9RALS</name>
<feature type="compositionally biased region" description="Polar residues" evidence="1">
    <location>
        <begin position="63"/>
        <end position="76"/>
    </location>
</feature>
<evidence type="ECO:0000313" key="2">
    <source>
        <dbReference type="EMBL" id="AQW28647.1"/>
    </source>
</evidence>
<dbReference type="Proteomes" id="UP000189628">
    <property type="component" value="Chromosome"/>
</dbReference>
<sequence length="456" mass="47892">MSIQNMPTALQPIIQQGFLEREFKDALTSSLGFRSVADREPVKINVGETVTKTRNGLKAPVTTPLSPSTNTNMDNGITPSSFTVEQYTLGIDQYGDAIDLNTVTSQVGIANQFLKNAQVNGVQASQSLDRLARNALFNAHLGGNTRVRVTLGGSSTTLQVDDIRGFSVALSGGKMLPVSAGNPLPVLVGGNVYNCIGATADGSNVTTTLITGGGINGVSGTLTFASNVTVADGTAGNVVASTYAAPLIRPNGKYVGGSATQATASVAALTSADKLTLATIEDAVALLRNNTGMKNELFNLYLDNVSMRQLWADQDFKLAFQGQYGSQEMKKGQVFQFLGCNFIPTTEAPVQAASAAIPAGVRRPILCAPGALVEGDFDGMEQRAIDASGINSVVHTVDDVVQVVRAPIDRLQQIVSQAWFWIGGFVAPTDATANSTIIPTASQTYYKRAVVLEHAA</sequence>
<protein>
    <submittedName>
        <fullName evidence="2">DUF4043 domain-containing protein</fullName>
    </submittedName>
</protein>
<feature type="region of interest" description="Disordered" evidence="1">
    <location>
        <begin position="57"/>
        <end position="76"/>
    </location>
</feature>
<proteinExistence type="predicted"/>